<protein>
    <recommendedName>
        <fullName evidence="3">Helix-turn-helix domain-containing protein</fullName>
    </recommendedName>
</protein>
<organism evidence="1 2">
    <name type="scientific">Rhodalgimonas zhirmunskyi</name>
    <dbReference type="NCBI Taxonomy" id="2964767"/>
    <lineage>
        <taxon>Bacteria</taxon>
        <taxon>Pseudomonadati</taxon>
        <taxon>Pseudomonadota</taxon>
        <taxon>Alphaproteobacteria</taxon>
        <taxon>Rhodobacterales</taxon>
        <taxon>Roseobacteraceae</taxon>
        <taxon>Rhodalgimonas</taxon>
    </lineage>
</organism>
<dbReference type="AlphaFoldDB" id="A0AAJ1UE08"/>
<proteinExistence type="predicted"/>
<gene>
    <name evidence="1" type="ORF">NOI20_09205</name>
</gene>
<comment type="caution">
    <text evidence="1">The sequence shown here is derived from an EMBL/GenBank/DDBJ whole genome shotgun (WGS) entry which is preliminary data.</text>
</comment>
<name>A0AAJ1UE08_9RHOB</name>
<sequence length="138" mass="15441">MSKGPYKGKKRGAGRHVQLPEYLQATAAWRDLKPGPRALYIELKRRFNGRNNGRLILSHREAAKALNCHRNTVCVWFKELETHGFISMMQSPHLGPSGVGLAALWALQEIPVDGAPATMGFRKWKRPESPHKNCDSAA</sequence>
<reference evidence="1" key="2">
    <citation type="submission" date="2023-04" db="EMBL/GenBank/DDBJ databases">
        <title>'Rhodoalgimonas zhirmunskyi' gen. nov., isolated from a red alga.</title>
        <authorList>
            <person name="Nedashkovskaya O.I."/>
            <person name="Otstavnykh N.Y."/>
            <person name="Bystritskaya E.P."/>
            <person name="Balabanova L.A."/>
            <person name="Isaeva M.P."/>
        </authorList>
    </citation>
    <scope>NUCLEOTIDE SEQUENCE</scope>
    <source>
        <strain evidence="1">10Alg 79</strain>
    </source>
</reference>
<evidence type="ECO:0000313" key="2">
    <source>
        <dbReference type="Proteomes" id="UP001227162"/>
    </source>
</evidence>
<dbReference type="RefSeq" id="WP_317625890.1">
    <property type="nucleotide sequence ID" value="NZ_JANFFA010000002.1"/>
</dbReference>
<dbReference type="EMBL" id="JANFFA010000002">
    <property type="protein sequence ID" value="MDQ2094287.1"/>
    <property type="molecule type" value="Genomic_DNA"/>
</dbReference>
<keyword evidence="2" id="KW-1185">Reference proteome</keyword>
<reference evidence="1" key="1">
    <citation type="submission" date="2022-07" db="EMBL/GenBank/DDBJ databases">
        <authorList>
            <person name="Otstavnykh N."/>
            <person name="Isaeva M."/>
            <person name="Bystritskaya E."/>
        </authorList>
    </citation>
    <scope>NUCLEOTIDE SEQUENCE</scope>
    <source>
        <strain evidence="1">10Alg 79</strain>
    </source>
</reference>
<dbReference type="Proteomes" id="UP001227162">
    <property type="component" value="Unassembled WGS sequence"/>
</dbReference>
<evidence type="ECO:0000313" key="1">
    <source>
        <dbReference type="EMBL" id="MDQ2094287.1"/>
    </source>
</evidence>
<evidence type="ECO:0008006" key="3">
    <source>
        <dbReference type="Google" id="ProtNLM"/>
    </source>
</evidence>
<accession>A0AAJ1UE08</accession>